<reference evidence="1 2" key="1">
    <citation type="submission" date="2020-01" db="EMBL/GenBank/DDBJ databases">
        <authorList>
            <person name="Chen J."/>
            <person name="Zhu S."/>
            <person name="Yang J."/>
        </authorList>
    </citation>
    <scope>NUCLEOTIDE SEQUENCE [LARGE SCALE GENOMIC DNA]</scope>
    <source>
        <strain evidence="1 2">345S023</strain>
    </source>
</reference>
<evidence type="ECO:0000313" key="1">
    <source>
        <dbReference type="EMBL" id="NDV92659.1"/>
    </source>
</evidence>
<proteinExistence type="predicted"/>
<dbReference type="Proteomes" id="UP000470213">
    <property type="component" value="Unassembled WGS sequence"/>
</dbReference>
<name>A0A7X5LPE0_9ALTE</name>
<organism evidence="1 2">
    <name type="scientific">Alteromonas profundi</name>
    <dbReference type="NCBI Taxonomy" id="2696062"/>
    <lineage>
        <taxon>Bacteria</taxon>
        <taxon>Pseudomonadati</taxon>
        <taxon>Pseudomonadota</taxon>
        <taxon>Gammaproteobacteria</taxon>
        <taxon>Alteromonadales</taxon>
        <taxon>Alteromonadaceae</taxon>
        <taxon>Alteromonas/Salinimonas group</taxon>
        <taxon>Alteromonas</taxon>
    </lineage>
</organism>
<sequence length="261" mass="28303">MMMSDEKLSAFLDAELNHNEMEEVREALANTPSLADRLAALAQVDMVVKQAAELATRTPLPAEIVSLLSSEKPEHPPYRSPHSEQASNISPIGQQRNKIKKWTVPLSLAAGIAAVAGLSYMQLSSSPSNENNYWASVSAALDTAHSGETITLTSGLNVTPKLSFQSTTEGLCRQAELAGQDELNVVIACKNQQGNWQLQATKILPIGQSQGQYQTASASKVLEQELDELMASAPFNRVQEATAIKQQWQETKVVTGENDEN</sequence>
<accession>A0A7X5LPE0</accession>
<evidence type="ECO:0000313" key="2">
    <source>
        <dbReference type="Proteomes" id="UP000470213"/>
    </source>
</evidence>
<comment type="caution">
    <text evidence="1">The sequence shown here is derived from an EMBL/GenBank/DDBJ whole genome shotgun (WGS) entry which is preliminary data.</text>
</comment>
<protein>
    <submittedName>
        <fullName evidence="1">Anti-sigma factor</fullName>
    </submittedName>
</protein>
<dbReference type="AlphaFoldDB" id="A0A7X5LPE0"/>
<keyword evidence="2" id="KW-1185">Reference proteome</keyword>
<gene>
    <name evidence="1" type="ORF">GTH32_15905</name>
</gene>
<dbReference type="EMBL" id="JAAAWN010000026">
    <property type="protein sequence ID" value="NDV92659.1"/>
    <property type="molecule type" value="Genomic_DNA"/>
</dbReference>